<protein>
    <submittedName>
        <fullName evidence="1">Uncharacterized protein</fullName>
    </submittedName>
</protein>
<reference evidence="1 2" key="1">
    <citation type="journal article" date="2018" name="Front. Microbiol.">
        <title>Genome-Wide Analysis of Corynespora cassiicola Leaf Fall Disease Putative Effectors.</title>
        <authorList>
            <person name="Lopez D."/>
            <person name="Ribeiro S."/>
            <person name="Label P."/>
            <person name="Fumanal B."/>
            <person name="Venisse J.S."/>
            <person name="Kohler A."/>
            <person name="de Oliveira R.R."/>
            <person name="Labutti K."/>
            <person name="Lipzen A."/>
            <person name="Lail K."/>
            <person name="Bauer D."/>
            <person name="Ohm R.A."/>
            <person name="Barry K.W."/>
            <person name="Spatafora J."/>
            <person name="Grigoriev I.V."/>
            <person name="Martin F.M."/>
            <person name="Pujade-Renaud V."/>
        </authorList>
    </citation>
    <scope>NUCLEOTIDE SEQUENCE [LARGE SCALE GENOMIC DNA]</scope>
    <source>
        <strain evidence="1 2">Philippines</strain>
    </source>
</reference>
<evidence type="ECO:0000313" key="1">
    <source>
        <dbReference type="EMBL" id="PSN69389.1"/>
    </source>
</evidence>
<sequence>MFAANEHSAYSRCQPLPLLAPSLPRSLPSNAHFPGAWCGCGIRTMAVGQAARSVKSTAPHCAAQRSAAQHSTAQHPRFHLPRWRPPMRRRCSGPCACAGQQGRAGPVNAGRGVSCGGRVRRAWLNAGGAPWIPARPLRLCARAKHDVRVGASLPPGAWVG</sequence>
<dbReference type="EMBL" id="KZ678133">
    <property type="protein sequence ID" value="PSN69389.1"/>
    <property type="molecule type" value="Genomic_DNA"/>
</dbReference>
<gene>
    <name evidence="1" type="ORF">BS50DRAFT_341167</name>
</gene>
<dbReference type="Proteomes" id="UP000240883">
    <property type="component" value="Unassembled WGS sequence"/>
</dbReference>
<dbReference type="AlphaFoldDB" id="A0A2T2NVJ8"/>
<organism evidence="1 2">
    <name type="scientific">Corynespora cassiicola Philippines</name>
    <dbReference type="NCBI Taxonomy" id="1448308"/>
    <lineage>
        <taxon>Eukaryota</taxon>
        <taxon>Fungi</taxon>
        <taxon>Dikarya</taxon>
        <taxon>Ascomycota</taxon>
        <taxon>Pezizomycotina</taxon>
        <taxon>Dothideomycetes</taxon>
        <taxon>Pleosporomycetidae</taxon>
        <taxon>Pleosporales</taxon>
        <taxon>Corynesporascaceae</taxon>
        <taxon>Corynespora</taxon>
    </lineage>
</organism>
<accession>A0A2T2NVJ8</accession>
<evidence type="ECO:0000313" key="2">
    <source>
        <dbReference type="Proteomes" id="UP000240883"/>
    </source>
</evidence>
<keyword evidence="2" id="KW-1185">Reference proteome</keyword>
<name>A0A2T2NVJ8_CORCC</name>
<proteinExistence type="predicted"/>